<evidence type="ECO:0000313" key="2">
    <source>
        <dbReference type="EMBL" id="ELQ42913.1"/>
    </source>
</evidence>
<gene>
    <name evidence="2" type="ORF">OOU_Y34scaffold00184g2</name>
</gene>
<feature type="compositionally biased region" description="Basic and acidic residues" evidence="1">
    <location>
        <begin position="12"/>
        <end position="28"/>
    </location>
</feature>
<feature type="region of interest" description="Disordered" evidence="1">
    <location>
        <begin position="1"/>
        <end position="29"/>
    </location>
</feature>
<organism evidence="2">
    <name type="scientific">Pyricularia oryzae (strain Y34)</name>
    <name type="common">Rice blast fungus</name>
    <name type="synonym">Magnaporthe oryzae</name>
    <dbReference type="NCBI Taxonomy" id="1143189"/>
    <lineage>
        <taxon>Eukaryota</taxon>
        <taxon>Fungi</taxon>
        <taxon>Dikarya</taxon>
        <taxon>Ascomycota</taxon>
        <taxon>Pezizomycotina</taxon>
        <taxon>Sordariomycetes</taxon>
        <taxon>Sordariomycetidae</taxon>
        <taxon>Magnaporthales</taxon>
        <taxon>Pyriculariaceae</taxon>
        <taxon>Pyricularia</taxon>
    </lineage>
</organism>
<feature type="compositionally biased region" description="Polar residues" evidence="1">
    <location>
        <begin position="1"/>
        <end position="10"/>
    </location>
</feature>
<evidence type="ECO:0000256" key="1">
    <source>
        <dbReference type="SAM" id="MobiDB-lite"/>
    </source>
</evidence>
<sequence length="44" mass="5201">MSNPEFQATNAFDRRPETDEGKYAESMRLKTSSVSIQRRQVYQF</sequence>
<dbReference type="AlphaFoldDB" id="A0AA97P6J6"/>
<proteinExistence type="predicted"/>
<accession>A0AA97P6J6</accession>
<protein>
    <submittedName>
        <fullName evidence="2">Uncharacterized protein</fullName>
    </submittedName>
</protein>
<dbReference type="Proteomes" id="UP000011086">
    <property type="component" value="Unassembled WGS sequence"/>
</dbReference>
<reference evidence="2" key="1">
    <citation type="journal article" date="2012" name="PLoS Genet.">
        <title>Comparative analysis of the genomes of two field isolates of the rice blast fungus Magnaporthe oryzae.</title>
        <authorList>
            <person name="Xue M."/>
            <person name="Yang J."/>
            <person name="Li Z."/>
            <person name="Hu S."/>
            <person name="Yao N."/>
            <person name="Dean R.A."/>
            <person name="Zhao W."/>
            <person name="Shen M."/>
            <person name="Zhang H."/>
            <person name="Li C."/>
            <person name="Liu L."/>
            <person name="Cao L."/>
            <person name="Xu X."/>
            <person name="Xing Y."/>
            <person name="Hsiang T."/>
            <person name="Zhang Z."/>
            <person name="Xu J.R."/>
            <person name="Peng Y.L."/>
        </authorList>
    </citation>
    <scope>NUCLEOTIDE SEQUENCE</scope>
    <source>
        <strain evidence="2">Y34</strain>
    </source>
</reference>
<name>A0AA97P6J6_PYRO3</name>
<dbReference type="EMBL" id="JH793534">
    <property type="protein sequence ID" value="ELQ42913.1"/>
    <property type="molecule type" value="Genomic_DNA"/>
</dbReference>